<name>A0ABV5LPF5_9ACTN</name>
<protein>
    <recommendedName>
        <fullName evidence="3">2-oxo-4-hydroxy-4-carboxy-5-ureidoimidazoline decarboxylase</fullName>
        <ecNumber evidence="3">4.1.1.97</ecNumber>
    </recommendedName>
</protein>
<organism evidence="8 9">
    <name type="scientific">Kineococcus gynurae</name>
    <dbReference type="NCBI Taxonomy" id="452979"/>
    <lineage>
        <taxon>Bacteria</taxon>
        <taxon>Bacillati</taxon>
        <taxon>Actinomycetota</taxon>
        <taxon>Actinomycetes</taxon>
        <taxon>Kineosporiales</taxon>
        <taxon>Kineosporiaceae</taxon>
        <taxon>Kineococcus</taxon>
    </lineage>
</organism>
<evidence type="ECO:0000256" key="3">
    <source>
        <dbReference type="ARBA" id="ARBA00012257"/>
    </source>
</evidence>
<evidence type="ECO:0000256" key="1">
    <source>
        <dbReference type="ARBA" id="ARBA00001163"/>
    </source>
</evidence>
<evidence type="ECO:0000313" key="9">
    <source>
        <dbReference type="Proteomes" id="UP001589748"/>
    </source>
</evidence>
<keyword evidence="4" id="KW-0659">Purine metabolism</keyword>
<dbReference type="SUPFAM" id="SSF158694">
    <property type="entry name" value="UraD-Like"/>
    <property type="match status" value="1"/>
</dbReference>
<evidence type="ECO:0000256" key="2">
    <source>
        <dbReference type="ARBA" id="ARBA00004754"/>
    </source>
</evidence>
<dbReference type="PANTHER" id="PTHR43466:SF1">
    <property type="entry name" value="2-OXO-4-HYDROXY-4-CARBOXY-5-UREIDOIMIDAZOLINE DECARBOXYLASE-RELATED"/>
    <property type="match status" value="1"/>
</dbReference>
<proteinExistence type="predicted"/>
<sequence length="160" mass="17505">MRVAELDALPGPTCEERLRSCCDAPDWARRVTARRPFGDRAALLEAAVSELARTSEADVDRALAAHPRIGERSESTASRSEQAGALAAGVAVRERLAAGNLRYEERFGHVYLVCASGRSGEELLDILEARLGNDPVTERAILRRELAAITRLRLERLVDA</sequence>
<evidence type="ECO:0000259" key="7">
    <source>
        <dbReference type="Pfam" id="PF09349"/>
    </source>
</evidence>
<dbReference type="NCBIfam" id="TIGR03180">
    <property type="entry name" value="UraD_2"/>
    <property type="match status" value="1"/>
</dbReference>
<keyword evidence="6 8" id="KW-0456">Lyase</keyword>
<dbReference type="Proteomes" id="UP001589748">
    <property type="component" value="Unassembled WGS sequence"/>
</dbReference>
<dbReference type="InterPro" id="IPR017595">
    <property type="entry name" value="OHCU_decarboxylase-2"/>
</dbReference>
<comment type="pathway">
    <text evidence="2">Purine metabolism; urate degradation; (S)-allantoin from urate: step 3/3.</text>
</comment>
<keyword evidence="9" id="KW-1185">Reference proteome</keyword>
<dbReference type="PANTHER" id="PTHR43466">
    <property type="entry name" value="2-OXO-4-HYDROXY-4-CARBOXY-5-UREIDOIMIDAZOLINE DECARBOXYLASE-RELATED"/>
    <property type="match status" value="1"/>
</dbReference>
<evidence type="ECO:0000313" key="8">
    <source>
        <dbReference type="EMBL" id="MFB9375980.1"/>
    </source>
</evidence>
<evidence type="ECO:0000256" key="5">
    <source>
        <dbReference type="ARBA" id="ARBA00022793"/>
    </source>
</evidence>
<dbReference type="RefSeq" id="WP_380139582.1">
    <property type="nucleotide sequence ID" value="NZ_JBHLUI010000012.1"/>
</dbReference>
<feature type="domain" description="Oxo-4-hydroxy-4-carboxy-5-ureidoimidazoline decarboxylase" evidence="7">
    <location>
        <begin position="9"/>
        <end position="155"/>
    </location>
</feature>
<keyword evidence="5" id="KW-0210">Decarboxylase</keyword>
<dbReference type="GO" id="GO:0051997">
    <property type="term" value="F:2-oxo-4-hydroxy-4-carboxy-5-ureidoimidazoline decarboxylase activity"/>
    <property type="evidence" value="ECO:0007669"/>
    <property type="project" value="UniProtKB-EC"/>
</dbReference>
<dbReference type="NCBIfam" id="NF010372">
    <property type="entry name" value="PRK13798.1"/>
    <property type="match status" value="1"/>
</dbReference>
<dbReference type="EC" id="4.1.1.97" evidence="3"/>
<dbReference type="InterPro" id="IPR036778">
    <property type="entry name" value="OHCU_decarboxylase_sf"/>
</dbReference>
<dbReference type="EMBL" id="JBHMDM010000001">
    <property type="protein sequence ID" value="MFB9375980.1"/>
    <property type="molecule type" value="Genomic_DNA"/>
</dbReference>
<accession>A0ABV5LPF5</accession>
<evidence type="ECO:0000256" key="4">
    <source>
        <dbReference type="ARBA" id="ARBA00022631"/>
    </source>
</evidence>
<dbReference type="InterPro" id="IPR018020">
    <property type="entry name" value="OHCU_decarboxylase"/>
</dbReference>
<evidence type="ECO:0000256" key="6">
    <source>
        <dbReference type="ARBA" id="ARBA00023239"/>
    </source>
</evidence>
<dbReference type="Pfam" id="PF09349">
    <property type="entry name" value="OHCU_decarbox"/>
    <property type="match status" value="1"/>
</dbReference>
<gene>
    <name evidence="8" type="primary">uraD</name>
    <name evidence="8" type="ORF">ACFFVI_03260</name>
</gene>
<comment type="caution">
    <text evidence="8">The sequence shown here is derived from an EMBL/GenBank/DDBJ whole genome shotgun (WGS) entry which is preliminary data.</text>
</comment>
<dbReference type="Gene3D" id="1.10.3330.10">
    <property type="entry name" value="Oxo-4-hydroxy-4-carboxy-5-ureidoimidazoline decarboxylase"/>
    <property type="match status" value="1"/>
</dbReference>
<comment type="catalytic activity">
    <reaction evidence="1">
        <text>5-hydroxy-2-oxo-4-ureido-2,5-dihydro-1H-imidazole-5-carboxylate + H(+) = (S)-allantoin + CO2</text>
        <dbReference type="Rhea" id="RHEA:26301"/>
        <dbReference type="ChEBI" id="CHEBI:15378"/>
        <dbReference type="ChEBI" id="CHEBI:15678"/>
        <dbReference type="ChEBI" id="CHEBI:16526"/>
        <dbReference type="ChEBI" id="CHEBI:58639"/>
        <dbReference type="EC" id="4.1.1.97"/>
    </reaction>
</comment>
<reference evidence="8 9" key="1">
    <citation type="submission" date="2024-09" db="EMBL/GenBank/DDBJ databases">
        <authorList>
            <person name="Sun Q."/>
            <person name="Mori K."/>
        </authorList>
    </citation>
    <scope>NUCLEOTIDE SEQUENCE [LARGE SCALE GENOMIC DNA]</scope>
    <source>
        <strain evidence="8 9">TISTR 1856</strain>
    </source>
</reference>